<accession>A0A3G3E653</accession>
<reference evidence="2" key="1">
    <citation type="submission" date="2018-02" db="EMBL/GenBank/DDBJ databases">
        <title>A New Nudivirus from Drosophila melanogaster.</title>
        <authorList>
            <consortium name="DrosEU"/>
            <person name="Obbard D.J."/>
            <person name="Staubach F."/>
            <person name="Betancourt A."/>
        </authorList>
    </citation>
    <scope>NUCLEOTIDE SEQUENCE [LARGE SCALE GENOMIC DNA]</scope>
</reference>
<dbReference type="RefSeq" id="YP_010797687.1">
    <property type="nucleotide sequence ID" value="NC_076232.1"/>
</dbReference>
<dbReference type="GO" id="GO:0016301">
    <property type="term" value="F:kinase activity"/>
    <property type="evidence" value="ECO:0007669"/>
    <property type="project" value="UniProtKB-KW"/>
</dbReference>
<evidence type="ECO:0000313" key="1">
    <source>
        <dbReference type="EMBL" id="AYP97952.1"/>
    </source>
</evidence>
<organism evidence="1 2">
    <name type="scientific">Mauternbach virus</name>
    <dbReference type="NCBI Taxonomy" id="2486603"/>
    <lineage>
        <taxon>Viruses</taxon>
        <taxon>Viruses incertae sedis</taxon>
        <taxon>Naldaviricetes</taxon>
        <taxon>Lefavirales</taxon>
        <taxon>Nudiviridae</taxon>
        <taxon>Alphanudivirus</taxon>
        <taxon>Alphanudivirus quartudromelanogasteris</taxon>
    </lineage>
</organism>
<dbReference type="Proteomes" id="UP000679071">
    <property type="component" value="Segment"/>
</dbReference>
<dbReference type="EMBL" id="MG969167">
    <property type="protein sequence ID" value="AYP97952.1"/>
    <property type="molecule type" value="Genomic_DNA"/>
</dbReference>
<dbReference type="KEGG" id="vg:80535665"/>
<name>A0A3G3E653_9VIRU</name>
<proteinExistence type="predicted"/>
<keyword evidence="2" id="KW-1185">Reference proteome</keyword>
<keyword evidence="1" id="KW-0808">Transferase</keyword>
<protein>
    <submittedName>
        <fullName evidence="1">Guanylate kinase-like protein</fullName>
    </submittedName>
</protein>
<evidence type="ECO:0000313" key="2">
    <source>
        <dbReference type="Proteomes" id="UP000679071"/>
    </source>
</evidence>
<sequence>MTWFERLAVLNLTIAQSNINTLPVYFSGSKYIKQPILNELNDEYEWADVSQISFKKLRSQSKTHKEVLQYMLENRSYSKIYKYSRIDILLMQIIQKYLKLLRKNEKTLLNEMLLEEMYRECFKFLQEYSNESIVVLIDCRMSYFRKYKYNFNEIILHTLAMVALMGKRILYSFIEFIVIIDDKNNKTNDDETNTNYVNLMQTSLNQDEIKNVLFVQKKLYENIRSNDKILRYLDNVLIKKIIINAHKSNNFLDLELS</sequence>
<keyword evidence="1" id="KW-0418">Kinase</keyword>
<dbReference type="GeneID" id="80535665"/>